<feature type="region of interest" description="Disordered" evidence="6">
    <location>
        <begin position="342"/>
        <end position="399"/>
    </location>
</feature>
<dbReference type="InterPro" id="IPR001005">
    <property type="entry name" value="SANT/Myb"/>
</dbReference>
<feature type="compositionally biased region" description="Low complexity" evidence="6">
    <location>
        <begin position="357"/>
        <end position="376"/>
    </location>
</feature>
<dbReference type="SMART" id="SM00717">
    <property type="entry name" value="SANT"/>
    <property type="match status" value="3"/>
</dbReference>
<evidence type="ECO:0000256" key="3">
    <source>
        <dbReference type="ARBA" id="ARBA00023015"/>
    </source>
</evidence>
<dbReference type="AlphaFoldDB" id="A0A8X7YEK8"/>
<dbReference type="OrthoDB" id="2143914at2759"/>
<keyword evidence="3" id="KW-0805">Transcription regulation</keyword>
<comment type="caution">
    <text evidence="9">The sequence shown here is derived from an EMBL/GenBank/DDBJ whole genome shotgun (WGS) entry which is preliminary data.</text>
</comment>
<keyword evidence="10" id="KW-1185">Reference proteome</keyword>
<evidence type="ECO:0000259" key="8">
    <source>
        <dbReference type="PROSITE" id="PS51294"/>
    </source>
</evidence>
<feature type="domain" description="HTH myb-type" evidence="8">
    <location>
        <begin position="97"/>
        <end position="160"/>
    </location>
</feature>
<dbReference type="PANTHER" id="PTHR45614:SF232">
    <property type="entry name" value="TRANSCRIPTION FACTOR MYB3R-2"/>
    <property type="match status" value="1"/>
</dbReference>
<dbReference type="Proteomes" id="UP000886885">
    <property type="component" value="Chromosome 14A"/>
</dbReference>
<dbReference type="InterPro" id="IPR017930">
    <property type="entry name" value="Myb_dom"/>
</dbReference>
<feature type="domain" description="Myb-like" evidence="7">
    <location>
        <begin position="157"/>
        <end position="214"/>
    </location>
</feature>
<dbReference type="PANTHER" id="PTHR45614">
    <property type="entry name" value="MYB PROTEIN-RELATED"/>
    <property type="match status" value="1"/>
</dbReference>
<evidence type="ECO:0000259" key="7">
    <source>
        <dbReference type="PROSITE" id="PS50090"/>
    </source>
</evidence>
<keyword evidence="4" id="KW-0238">DNA-binding</keyword>
<evidence type="ECO:0000256" key="4">
    <source>
        <dbReference type="ARBA" id="ARBA00023125"/>
    </source>
</evidence>
<dbReference type="InterPro" id="IPR050560">
    <property type="entry name" value="MYB_TF"/>
</dbReference>
<accession>A0A8X7YEK8</accession>
<keyword evidence="2" id="KW-0677">Repeat</keyword>
<name>A0A8X7YEK8_POPTO</name>
<dbReference type="Pfam" id="PF00249">
    <property type="entry name" value="Myb_DNA-binding"/>
    <property type="match status" value="1"/>
</dbReference>
<comment type="subcellular location">
    <subcellularLocation>
        <location evidence="1">Nucleus</location>
    </subcellularLocation>
</comment>
<keyword evidence="5" id="KW-0539">Nucleus</keyword>
<dbReference type="PROSITE" id="PS50090">
    <property type="entry name" value="MYB_LIKE"/>
    <property type="match status" value="2"/>
</dbReference>
<dbReference type="EMBL" id="JAAWWB010000027">
    <property type="protein sequence ID" value="KAG6749474.1"/>
    <property type="molecule type" value="Genomic_DNA"/>
</dbReference>
<evidence type="ECO:0000256" key="5">
    <source>
        <dbReference type="ARBA" id="ARBA00023242"/>
    </source>
</evidence>
<dbReference type="GO" id="GO:0000978">
    <property type="term" value="F:RNA polymerase II cis-regulatory region sequence-specific DNA binding"/>
    <property type="evidence" value="ECO:0007669"/>
    <property type="project" value="TreeGrafter"/>
</dbReference>
<protein>
    <submittedName>
        <fullName evidence="9">Uncharacterized protein</fullName>
    </submittedName>
</protein>
<dbReference type="GO" id="GO:0000981">
    <property type="term" value="F:DNA-binding transcription factor activity, RNA polymerase II-specific"/>
    <property type="evidence" value="ECO:0007669"/>
    <property type="project" value="TreeGrafter"/>
</dbReference>
<gene>
    <name evidence="9" type="ORF">POTOM_046521</name>
</gene>
<evidence type="ECO:0000313" key="10">
    <source>
        <dbReference type="Proteomes" id="UP000886885"/>
    </source>
</evidence>
<dbReference type="GO" id="GO:0005634">
    <property type="term" value="C:nucleus"/>
    <property type="evidence" value="ECO:0007669"/>
    <property type="project" value="UniProtKB-SubCell"/>
</dbReference>
<keyword evidence="3" id="KW-0804">Transcription</keyword>
<evidence type="ECO:0000256" key="1">
    <source>
        <dbReference type="ARBA" id="ARBA00004123"/>
    </source>
</evidence>
<evidence type="ECO:0000256" key="2">
    <source>
        <dbReference type="ARBA" id="ARBA00022737"/>
    </source>
</evidence>
<proteinExistence type="predicted"/>
<evidence type="ECO:0000313" key="9">
    <source>
        <dbReference type="EMBL" id="KAG6749474.1"/>
    </source>
</evidence>
<feature type="compositionally biased region" description="Polar residues" evidence="6">
    <location>
        <begin position="440"/>
        <end position="458"/>
    </location>
</feature>
<feature type="region of interest" description="Disordered" evidence="6">
    <location>
        <begin position="486"/>
        <end position="511"/>
    </location>
</feature>
<feature type="domain" description="Myb-like" evidence="7">
    <location>
        <begin position="97"/>
        <end position="148"/>
    </location>
</feature>
<organism evidence="9 10">
    <name type="scientific">Populus tomentosa</name>
    <name type="common">Chinese white poplar</name>
    <dbReference type="NCBI Taxonomy" id="118781"/>
    <lineage>
        <taxon>Eukaryota</taxon>
        <taxon>Viridiplantae</taxon>
        <taxon>Streptophyta</taxon>
        <taxon>Embryophyta</taxon>
        <taxon>Tracheophyta</taxon>
        <taxon>Spermatophyta</taxon>
        <taxon>Magnoliopsida</taxon>
        <taxon>eudicotyledons</taxon>
        <taxon>Gunneridae</taxon>
        <taxon>Pentapetalae</taxon>
        <taxon>rosids</taxon>
        <taxon>fabids</taxon>
        <taxon>Malpighiales</taxon>
        <taxon>Salicaceae</taxon>
        <taxon>Saliceae</taxon>
        <taxon>Populus</taxon>
    </lineage>
</organism>
<dbReference type="CDD" id="cd00167">
    <property type="entry name" value="SANT"/>
    <property type="match status" value="3"/>
</dbReference>
<evidence type="ECO:0000256" key="6">
    <source>
        <dbReference type="SAM" id="MobiDB-lite"/>
    </source>
</evidence>
<sequence>MVEEVKEINSNSKTKGLVYWTGLVPHGGIGNAIQNQQGFVNLRLSISFLRMTGPTRRSRKWTGEECLIPMKLISLAAECVPDRTDVQCLHRWQKVLDPELVKGPWKKEEDDLIRELVEIHGNKKWSQIAKHLPGRIGKQCRERYLNTFQSAWHNHLNPDINRTPWTKEEEAVLIKAHGAYDDFLFMHVENHFVLCLLENTRTENSIKNHWNCSVRKRIESYPARGLDFYSYKTKADGKRLDGVNLCSNVEPCSLDLVLGNVGRRREGQLTASDNEICKEWNDSAKSTGRTICTKATDTCGLSSQDCRESAISAYTSESTDHSSVNQPGKICDVSFGLLKSPPCSQERTHETTNSINSLPSEALSPSLDLSLSTPYSAHGYDETMDEHEKNRGAGGPNTTDKLHRGLCYESLQLRDLNVFLETGSFPSSDCYIRTVGGPGSFSTPTSRNRVSPNCSSPESRLRSKARSFKSTPSIIRKRSSITLRQAGSSDKDDYGLRSLGSCSSDKDDDDDDVDLLNKKQLFLSPPKSKKLETSEDMKSVEKRLEYAFNIEG</sequence>
<reference evidence="9" key="1">
    <citation type="journal article" date="2020" name="bioRxiv">
        <title>Hybrid origin of Populus tomentosa Carr. identified through genome sequencing and phylogenomic analysis.</title>
        <authorList>
            <person name="An X."/>
            <person name="Gao K."/>
            <person name="Chen Z."/>
            <person name="Li J."/>
            <person name="Yang X."/>
            <person name="Yang X."/>
            <person name="Zhou J."/>
            <person name="Guo T."/>
            <person name="Zhao T."/>
            <person name="Huang S."/>
            <person name="Miao D."/>
            <person name="Khan W.U."/>
            <person name="Rao P."/>
            <person name="Ye M."/>
            <person name="Lei B."/>
            <person name="Liao W."/>
            <person name="Wang J."/>
            <person name="Ji L."/>
            <person name="Li Y."/>
            <person name="Guo B."/>
            <person name="Mustafa N.S."/>
            <person name="Li S."/>
            <person name="Yun Q."/>
            <person name="Keller S.R."/>
            <person name="Mao J."/>
            <person name="Zhang R."/>
            <person name="Strauss S.H."/>
        </authorList>
    </citation>
    <scope>NUCLEOTIDE SEQUENCE</scope>
    <source>
        <strain evidence="9">GM15</strain>
        <tissue evidence="9">Leaf</tissue>
    </source>
</reference>
<dbReference type="PROSITE" id="PS51294">
    <property type="entry name" value="HTH_MYB"/>
    <property type="match status" value="1"/>
</dbReference>
<dbReference type="FunFam" id="1.10.10.60:FF:000010">
    <property type="entry name" value="Transcriptional activator Myb isoform A"/>
    <property type="match status" value="1"/>
</dbReference>
<feature type="region of interest" description="Disordered" evidence="6">
    <location>
        <begin position="438"/>
        <end position="469"/>
    </location>
</feature>